<dbReference type="PANTHER" id="PTHR10395:SF7">
    <property type="entry name" value="5-HYDROXYISOURATE HYDROLASE"/>
    <property type="match status" value="1"/>
</dbReference>
<dbReference type="CDD" id="cd05822">
    <property type="entry name" value="TLP_HIUase"/>
    <property type="match status" value="1"/>
</dbReference>
<dbReference type="InterPro" id="IPR023416">
    <property type="entry name" value="Transthyretin/HIU_hydrolase_d"/>
</dbReference>
<keyword evidence="5 7" id="KW-0659">Purine metabolism</keyword>
<dbReference type="PRINTS" id="PR00189">
    <property type="entry name" value="TRNSTHYRETIN"/>
</dbReference>
<evidence type="ECO:0000256" key="5">
    <source>
        <dbReference type="ARBA" id="ARBA00022631"/>
    </source>
</evidence>
<dbReference type="EC" id="3.5.2.17" evidence="7"/>
<dbReference type="SUPFAM" id="SSF49472">
    <property type="entry name" value="Transthyretin (synonym: prealbumin)"/>
    <property type="match status" value="1"/>
</dbReference>
<dbReference type="PROSITE" id="PS00768">
    <property type="entry name" value="TRANSTHYRETIN_1"/>
    <property type="match status" value="1"/>
</dbReference>
<comment type="function">
    <text evidence="2">Catalyzes the hydrolysis of 5-hydroxyisourate (HIU) to 2-oxo-4-hydroxy-4-carboxy-5-ureidoimidazoline (OHCU).</text>
</comment>
<dbReference type="InterPro" id="IPR000895">
    <property type="entry name" value="Transthyretin/HIU_hydrolase"/>
</dbReference>
<dbReference type="Proteomes" id="UP001172728">
    <property type="component" value="Unassembled WGS sequence"/>
</dbReference>
<dbReference type="Gene3D" id="2.60.40.180">
    <property type="entry name" value="Transthyretin/hydroxyisourate hydrolase domain"/>
    <property type="match status" value="1"/>
</dbReference>
<comment type="subunit">
    <text evidence="4 7">Homotetramer.</text>
</comment>
<dbReference type="PROSITE" id="PS00769">
    <property type="entry name" value="TRANSTHYRETIN_2"/>
    <property type="match status" value="1"/>
</dbReference>
<dbReference type="InterPro" id="IPR023419">
    <property type="entry name" value="Transthyretin_CS"/>
</dbReference>
<feature type="domain" description="Transthyretin/hydroxyisourate hydrolase" evidence="8">
    <location>
        <begin position="4"/>
        <end position="105"/>
    </location>
</feature>
<dbReference type="InterPro" id="IPR036817">
    <property type="entry name" value="Transthyretin/HIU_hydrolase_sf"/>
</dbReference>
<comment type="similarity">
    <text evidence="3 7">Belongs to the transthyretin family. 5-hydroxyisourate hydrolase subfamily.</text>
</comment>
<dbReference type="NCBIfam" id="TIGR02962">
    <property type="entry name" value="hdxy_isourate"/>
    <property type="match status" value="1"/>
</dbReference>
<dbReference type="GO" id="GO:0033971">
    <property type="term" value="F:hydroxyisourate hydrolase activity"/>
    <property type="evidence" value="ECO:0007669"/>
    <property type="project" value="UniProtKB-EC"/>
</dbReference>
<keyword evidence="10" id="KW-1185">Reference proteome</keyword>
<dbReference type="InterPro" id="IPR023418">
    <property type="entry name" value="Thyroxine_BS"/>
</dbReference>
<dbReference type="Pfam" id="PF00576">
    <property type="entry name" value="Transthyretin"/>
    <property type="match status" value="1"/>
</dbReference>
<comment type="catalytic activity">
    <reaction evidence="1 7">
        <text>5-hydroxyisourate + H2O = 5-hydroxy-2-oxo-4-ureido-2,5-dihydro-1H-imidazole-5-carboxylate + H(+)</text>
        <dbReference type="Rhea" id="RHEA:23736"/>
        <dbReference type="ChEBI" id="CHEBI:15377"/>
        <dbReference type="ChEBI" id="CHEBI:15378"/>
        <dbReference type="ChEBI" id="CHEBI:18072"/>
        <dbReference type="ChEBI" id="CHEBI:58639"/>
        <dbReference type="EC" id="3.5.2.17"/>
    </reaction>
</comment>
<accession>A0ABT8G6M1</accession>
<evidence type="ECO:0000256" key="3">
    <source>
        <dbReference type="ARBA" id="ARBA00009850"/>
    </source>
</evidence>
<dbReference type="PANTHER" id="PTHR10395">
    <property type="entry name" value="URICASE AND TRANSTHYRETIN-RELATED"/>
    <property type="match status" value="1"/>
</dbReference>
<dbReference type="RefSeq" id="WP_301131181.1">
    <property type="nucleotide sequence ID" value="NZ_JAUHPW010000002.1"/>
</dbReference>
<evidence type="ECO:0000313" key="9">
    <source>
        <dbReference type="EMBL" id="MDN4474771.1"/>
    </source>
</evidence>
<evidence type="ECO:0000256" key="6">
    <source>
        <dbReference type="ARBA" id="ARBA00022801"/>
    </source>
</evidence>
<evidence type="ECO:0000256" key="4">
    <source>
        <dbReference type="ARBA" id="ARBA00011881"/>
    </source>
</evidence>
<protein>
    <recommendedName>
        <fullName evidence="7">5-hydroxyisourate hydrolase</fullName>
        <shortName evidence="7">HIU hydrolase</shortName>
        <shortName evidence="7">HIUHase</shortName>
        <ecNumber evidence="7">3.5.2.17</ecNumber>
    </recommendedName>
</protein>
<name>A0ABT8G6M1_9MICO</name>
<sequence>MSHVTTHVLDSVRGRPAAGMHVRLLHGDVELATGTTDADGRVSDLGPDRLHTGTYQLVFATGEWFADHGVATFYPEVRLAFGVADDAHYHVPLLLSPFGYSTYRGS</sequence>
<proteinExistence type="inferred from homology"/>
<evidence type="ECO:0000313" key="10">
    <source>
        <dbReference type="Proteomes" id="UP001172728"/>
    </source>
</evidence>
<reference evidence="9" key="1">
    <citation type="submission" date="2023-06" db="EMBL/GenBank/DDBJ databases">
        <title>Sysu t00192.</title>
        <authorList>
            <person name="Gao L."/>
            <person name="Fang B.-Z."/>
            <person name="Li W.-J."/>
        </authorList>
    </citation>
    <scope>NUCLEOTIDE SEQUENCE</scope>
    <source>
        <strain evidence="9">SYSU T00192</strain>
    </source>
</reference>
<evidence type="ECO:0000256" key="2">
    <source>
        <dbReference type="ARBA" id="ARBA00002704"/>
    </source>
</evidence>
<organism evidence="9 10">
    <name type="scientific">Demequina litoralis</name>
    <dbReference type="NCBI Taxonomy" id="3051660"/>
    <lineage>
        <taxon>Bacteria</taxon>
        <taxon>Bacillati</taxon>
        <taxon>Actinomycetota</taxon>
        <taxon>Actinomycetes</taxon>
        <taxon>Micrococcales</taxon>
        <taxon>Demequinaceae</taxon>
        <taxon>Demequina</taxon>
    </lineage>
</organism>
<dbReference type="InterPro" id="IPR014306">
    <property type="entry name" value="Hydroxyisourate_hydrolase"/>
</dbReference>
<comment type="caution">
    <text evidence="9">The sequence shown here is derived from an EMBL/GenBank/DDBJ whole genome shotgun (WGS) entry which is preliminary data.</text>
</comment>
<evidence type="ECO:0000256" key="1">
    <source>
        <dbReference type="ARBA" id="ARBA00001043"/>
    </source>
</evidence>
<evidence type="ECO:0000256" key="7">
    <source>
        <dbReference type="RuleBase" id="RU361270"/>
    </source>
</evidence>
<keyword evidence="6 7" id="KW-0378">Hydrolase</keyword>
<gene>
    <name evidence="9" type="primary">uraH</name>
    <name evidence="9" type="ORF">QQX09_02755</name>
</gene>
<evidence type="ECO:0000259" key="8">
    <source>
        <dbReference type="Pfam" id="PF00576"/>
    </source>
</evidence>
<dbReference type="EMBL" id="JAUHPW010000002">
    <property type="protein sequence ID" value="MDN4474771.1"/>
    <property type="molecule type" value="Genomic_DNA"/>
</dbReference>